<comment type="caution">
    <text evidence="1">The sequence shown here is derived from an EMBL/GenBank/DDBJ whole genome shotgun (WGS) entry which is preliminary data.</text>
</comment>
<dbReference type="EMBL" id="ACJM01000018">
    <property type="protein sequence ID" value="EEG76400.1"/>
    <property type="molecule type" value="Genomic_DNA"/>
</dbReference>
<dbReference type="InterPro" id="IPR021617">
    <property type="entry name" value="DUF3231"/>
</dbReference>
<dbReference type="OrthoDB" id="1807877at2"/>
<dbReference type="AlphaFoldDB" id="C0GJU2"/>
<evidence type="ECO:0000313" key="2">
    <source>
        <dbReference type="Proteomes" id="UP000006443"/>
    </source>
</evidence>
<evidence type="ECO:0008006" key="3">
    <source>
        <dbReference type="Google" id="ProtNLM"/>
    </source>
</evidence>
<dbReference type="Gene3D" id="1.20.1260.10">
    <property type="match status" value="2"/>
</dbReference>
<sequence length="326" mass="38196">MLGLLGQKKQPTQVDFQEAYNLWDALSSRYDTIQQVQIWQNFVHDPDFHLLLKNSLMKVMDEQAKKIEELMDNYQLALPKRPPKSVRTPANTEAYEDRFIAGSIISMVQENVTQQLRFIRTSLTNDSLRSVFTNFLREEIELYDKALKYVKVKGWLGLPPMYKQVPPENKEYLDAGEASHIWDHLSSRYDSIDKTQKYHNFAHDVDFKAMLLLGLQKTLEKQVNILEKECNHFGISLPLRPPKSVNMTEGMELFEDESMYRDVFTGMQFMIELHATAIKQCTTNDRIRKIYIKFIEEELSTLNVWVKYGKVKGWLRPVPMYKVGNN</sequence>
<protein>
    <recommendedName>
        <fullName evidence="3">DUF3231 family protein</fullName>
    </recommendedName>
</protein>
<organism evidence="1 2">
    <name type="scientific">Dethiobacter alkaliphilus AHT 1</name>
    <dbReference type="NCBI Taxonomy" id="555088"/>
    <lineage>
        <taxon>Bacteria</taxon>
        <taxon>Bacillati</taxon>
        <taxon>Bacillota</taxon>
        <taxon>Dethiobacteria</taxon>
        <taxon>Dethiobacterales</taxon>
        <taxon>Dethiobacteraceae</taxon>
        <taxon>Dethiobacter</taxon>
    </lineage>
</organism>
<reference evidence="1 2" key="1">
    <citation type="submission" date="2009-02" db="EMBL/GenBank/DDBJ databases">
        <title>Sequencing of the draft genome and assembly of Dethiobacter alkaliphilus AHT 1.</title>
        <authorList>
            <consortium name="US DOE Joint Genome Institute (JGI-PGF)"/>
            <person name="Lucas S."/>
            <person name="Copeland A."/>
            <person name="Lapidus A."/>
            <person name="Glavina del Rio T."/>
            <person name="Dalin E."/>
            <person name="Tice H."/>
            <person name="Bruce D."/>
            <person name="Goodwin L."/>
            <person name="Pitluck S."/>
            <person name="Larimer F."/>
            <person name="Land M.L."/>
            <person name="Hauser L."/>
            <person name="Muyzer G."/>
        </authorList>
    </citation>
    <scope>NUCLEOTIDE SEQUENCE [LARGE SCALE GENOMIC DNA]</scope>
    <source>
        <strain evidence="1 2">AHT 1</strain>
    </source>
</reference>
<dbReference type="eggNOG" id="COG5577">
    <property type="taxonomic scope" value="Bacteria"/>
</dbReference>
<dbReference type="InterPro" id="IPR012347">
    <property type="entry name" value="Ferritin-like"/>
</dbReference>
<gene>
    <name evidence="1" type="ORF">DealDRAFT_2745</name>
</gene>
<evidence type="ECO:0000313" key="1">
    <source>
        <dbReference type="EMBL" id="EEG76400.1"/>
    </source>
</evidence>
<dbReference type="RefSeq" id="WP_008518438.1">
    <property type="nucleotide sequence ID" value="NZ_ACJM01000018.1"/>
</dbReference>
<dbReference type="Proteomes" id="UP000006443">
    <property type="component" value="Unassembled WGS sequence"/>
</dbReference>
<dbReference type="STRING" id="555088.DealDRAFT_2745"/>
<name>C0GJU2_DETAL</name>
<accession>C0GJU2</accession>
<keyword evidence="2" id="KW-1185">Reference proteome</keyword>
<dbReference type="Pfam" id="PF11553">
    <property type="entry name" value="DUF3231"/>
    <property type="match status" value="2"/>
</dbReference>
<proteinExistence type="predicted"/>